<name>A0A2A9EJP8_9MICO</name>
<evidence type="ECO:0000313" key="6">
    <source>
        <dbReference type="Proteomes" id="UP000222106"/>
    </source>
</evidence>
<proteinExistence type="predicted"/>
<dbReference type="GO" id="GO:0022857">
    <property type="term" value="F:transmembrane transporter activity"/>
    <property type="evidence" value="ECO:0007669"/>
    <property type="project" value="TreeGrafter"/>
</dbReference>
<gene>
    <name evidence="5" type="ORF">ATJ97_0948</name>
</gene>
<keyword evidence="1" id="KW-0813">Transport</keyword>
<feature type="domain" description="ABC transporter" evidence="4">
    <location>
        <begin position="16"/>
        <end position="257"/>
    </location>
</feature>
<reference evidence="5 6" key="1">
    <citation type="submission" date="2017-10" db="EMBL/GenBank/DDBJ databases">
        <title>Sequencing the genomes of 1000 actinobacteria strains.</title>
        <authorList>
            <person name="Klenk H.-P."/>
        </authorList>
    </citation>
    <scope>NUCLEOTIDE SEQUENCE [LARGE SCALE GENOMIC DNA]</scope>
    <source>
        <strain evidence="5 6">DSM 21838</strain>
    </source>
</reference>
<keyword evidence="2" id="KW-0547">Nucleotide-binding</keyword>
<keyword evidence="6" id="KW-1185">Reference proteome</keyword>
<protein>
    <submittedName>
        <fullName evidence="5">Putative ABC transport system ATP-binding protein</fullName>
    </submittedName>
</protein>
<sequence length="257" mass="26502">MSTATTDTAGPARTGLVLENVTLTYPDGTSRLTAVDDVSLTVPPGSTTALLGPSGSGKSSLLAVAATLTVPDSGRVAVGGIEVVADGAALPPARCAELRRTRIGIVFQQHRLLPSLTALEQLTLVAHLQGGRPRDAEPRARAVLAAVGLEEVADRRPHALSGGQRQRVNIARALVNEPDVLLVDEPTSALDHERGEQVVELVTSLTRATGAATLLVSHDESTLGSVDAVARISGGRLLAEPAPTRPAQARRGPGRCG</sequence>
<evidence type="ECO:0000259" key="4">
    <source>
        <dbReference type="PROSITE" id="PS50893"/>
    </source>
</evidence>
<dbReference type="SMART" id="SM00382">
    <property type="entry name" value="AAA"/>
    <property type="match status" value="1"/>
</dbReference>
<dbReference type="PANTHER" id="PTHR24220">
    <property type="entry name" value="IMPORT ATP-BINDING PROTEIN"/>
    <property type="match status" value="1"/>
</dbReference>
<evidence type="ECO:0000313" key="5">
    <source>
        <dbReference type="EMBL" id="PFG38470.1"/>
    </source>
</evidence>
<dbReference type="RefSeq" id="WP_098482733.1">
    <property type="nucleotide sequence ID" value="NZ_PDJI01000004.1"/>
</dbReference>
<dbReference type="AlphaFoldDB" id="A0A2A9EJP8"/>
<dbReference type="Gene3D" id="3.40.50.300">
    <property type="entry name" value="P-loop containing nucleotide triphosphate hydrolases"/>
    <property type="match status" value="1"/>
</dbReference>
<dbReference type="InterPro" id="IPR003439">
    <property type="entry name" value="ABC_transporter-like_ATP-bd"/>
</dbReference>
<dbReference type="PROSITE" id="PS00211">
    <property type="entry name" value="ABC_TRANSPORTER_1"/>
    <property type="match status" value="1"/>
</dbReference>
<accession>A0A2A9EJP8</accession>
<dbReference type="GO" id="GO:0016887">
    <property type="term" value="F:ATP hydrolysis activity"/>
    <property type="evidence" value="ECO:0007669"/>
    <property type="project" value="InterPro"/>
</dbReference>
<comment type="caution">
    <text evidence="5">The sequence shown here is derived from an EMBL/GenBank/DDBJ whole genome shotgun (WGS) entry which is preliminary data.</text>
</comment>
<evidence type="ECO:0000256" key="3">
    <source>
        <dbReference type="ARBA" id="ARBA00022840"/>
    </source>
</evidence>
<dbReference type="PROSITE" id="PS50893">
    <property type="entry name" value="ABC_TRANSPORTER_2"/>
    <property type="match status" value="1"/>
</dbReference>
<dbReference type="SUPFAM" id="SSF52540">
    <property type="entry name" value="P-loop containing nucleoside triphosphate hydrolases"/>
    <property type="match status" value="1"/>
</dbReference>
<dbReference type="PANTHER" id="PTHR24220:SF685">
    <property type="entry name" value="ABC TRANSPORTER RELATED"/>
    <property type="match status" value="1"/>
</dbReference>
<dbReference type="OrthoDB" id="9778572at2"/>
<evidence type="ECO:0000256" key="2">
    <source>
        <dbReference type="ARBA" id="ARBA00022741"/>
    </source>
</evidence>
<dbReference type="EMBL" id="PDJI01000004">
    <property type="protein sequence ID" value="PFG38470.1"/>
    <property type="molecule type" value="Genomic_DNA"/>
</dbReference>
<dbReference type="InterPro" id="IPR017911">
    <property type="entry name" value="MacB-like_ATP-bd"/>
</dbReference>
<dbReference type="InterPro" id="IPR015854">
    <property type="entry name" value="ABC_transpr_LolD-like"/>
</dbReference>
<dbReference type="InterPro" id="IPR017871">
    <property type="entry name" value="ABC_transporter-like_CS"/>
</dbReference>
<dbReference type="Pfam" id="PF00005">
    <property type="entry name" value="ABC_tran"/>
    <property type="match status" value="1"/>
</dbReference>
<dbReference type="InterPro" id="IPR003593">
    <property type="entry name" value="AAA+_ATPase"/>
</dbReference>
<organism evidence="5 6">
    <name type="scientific">Georgenia soli</name>
    <dbReference type="NCBI Taxonomy" id="638953"/>
    <lineage>
        <taxon>Bacteria</taxon>
        <taxon>Bacillati</taxon>
        <taxon>Actinomycetota</taxon>
        <taxon>Actinomycetes</taxon>
        <taxon>Micrococcales</taxon>
        <taxon>Bogoriellaceae</taxon>
        <taxon>Georgenia</taxon>
    </lineage>
</organism>
<dbReference type="GO" id="GO:0005886">
    <property type="term" value="C:plasma membrane"/>
    <property type="evidence" value="ECO:0007669"/>
    <property type="project" value="TreeGrafter"/>
</dbReference>
<keyword evidence="3 5" id="KW-0067">ATP-binding</keyword>
<dbReference type="CDD" id="cd03255">
    <property type="entry name" value="ABC_MJ0796_LolCDE_FtsE"/>
    <property type="match status" value="1"/>
</dbReference>
<dbReference type="Proteomes" id="UP000222106">
    <property type="component" value="Unassembled WGS sequence"/>
</dbReference>
<evidence type="ECO:0000256" key="1">
    <source>
        <dbReference type="ARBA" id="ARBA00022448"/>
    </source>
</evidence>
<dbReference type="GO" id="GO:0005524">
    <property type="term" value="F:ATP binding"/>
    <property type="evidence" value="ECO:0007669"/>
    <property type="project" value="UniProtKB-KW"/>
</dbReference>
<dbReference type="InterPro" id="IPR027417">
    <property type="entry name" value="P-loop_NTPase"/>
</dbReference>